<dbReference type="EnsemblMetazoa" id="Aqu2.1.28021_001">
    <property type="protein sequence ID" value="Aqu2.1.28021_001"/>
    <property type="gene ID" value="Aqu2.1.28021"/>
</dbReference>
<reference evidence="1" key="1">
    <citation type="submission" date="2017-05" db="UniProtKB">
        <authorList>
            <consortium name="EnsemblMetazoa"/>
        </authorList>
    </citation>
    <scope>IDENTIFICATION</scope>
</reference>
<dbReference type="OrthoDB" id="5985771at2759"/>
<evidence type="ECO:0000313" key="1">
    <source>
        <dbReference type="EnsemblMetazoa" id="Aqu2.1.28021_001"/>
    </source>
</evidence>
<name>A0A1X7UK34_AMPQE</name>
<accession>A0A1X7UK34</accession>
<dbReference type="AlphaFoldDB" id="A0A1X7UK34"/>
<organism evidence="1">
    <name type="scientific">Amphimedon queenslandica</name>
    <name type="common">Sponge</name>
    <dbReference type="NCBI Taxonomy" id="400682"/>
    <lineage>
        <taxon>Eukaryota</taxon>
        <taxon>Metazoa</taxon>
        <taxon>Porifera</taxon>
        <taxon>Demospongiae</taxon>
        <taxon>Heteroscleromorpha</taxon>
        <taxon>Haplosclerida</taxon>
        <taxon>Niphatidae</taxon>
        <taxon>Amphimedon</taxon>
    </lineage>
</organism>
<dbReference type="InParanoid" id="A0A1X7UK34"/>
<protein>
    <submittedName>
        <fullName evidence="1">Uncharacterized protein</fullName>
    </submittedName>
</protein>
<proteinExistence type="predicted"/>
<sequence>MAPLVLSSALPPNPGKIVEAVCAGVFVDFKDLLLDNVALRQRIADTSILGSQANHALRMQEVGDVETWIHCFLAFVAAKVDNPLTRELWPMAIGGGRAPPPVDRAERLHDGCRCVPDRRYGNSFQRQLGVKVRAGKGQCGADIFYKKNCGKFDYHERIALILETPNMPPEGIELATKWTTQLKADPEIDNNDKASNIEKENKYPSLDKSFKTSIEYQEPMKKKPAFSRSCHCPSCRGFDVTSAEKVVDHTKTEGCKVANIYKFTRKSWQGLG</sequence>